<evidence type="ECO:0000313" key="1">
    <source>
        <dbReference type="EMBL" id="AIA95724.1"/>
    </source>
</evidence>
<feature type="non-terminal residue" evidence="1">
    <location>
        <position position="1"/>
    </location>
</feature>
<sequence>GADGTDGAIRYGGRTIAPLLPYPDAPERQDELLVVGSGPSLAAQATDKIPLERAILLNGAIHLLRPPVRPFALVVEDERFVWRHRQKLGQLVPAGTDCYFSTSVIRALCQTMPDWLSRQRVRHIDFVHRPYKKPKPGQAALRTLPFLRWSADGSAVISLDRDRD</sequence>
<protein>
    <submittedName>
        <fullName evidence="1">CAZy families GT73 protein</fullName>
    </submittedName>
</protein>
<proteinExistence type="predicted"/>
<dbReference type="AlphaFoldDB" id="A0A060CKB1"/>
<dbReference type="EMBL" id="KF128360">
    <property type="protein sequence ID" value="AIA95724.1"/>
    <property type="molecule type" value="Genomic_DNA"/>
</dbReference>
<name>A0A060CKB1_9HYPH</name>
<organism evidence="1">
    <name type="scientific">uncultured Sinorhizobium sp</name>
    <dbReference type="NCBI Taxonomy" id="215603"/>
    <lineage>
        <taxon>Bacteria</taxon>
        <taxon>Pseudomonadati</taxon>
        <taxon>Pseudomonadota</taxon>
        <taxon>Alphaproteobacteria</taxon>
        <taxon>Hyphomicrobiales</taxon>
        <taxon>Rhizobiaceae</taxon>
        <taxon>Sinorhizobium/Ensifer group</taxon>
        <taxon>Sinorhizobium</taxon>
        <taxon>environmental samples</taxon>
    </lineage>
</organism>
<feature type="non-terminal residue" evidence="1">
    <location>
        <position position="164"/>
    </location>
</feature>
<reference evidence="1" key="1">
    <citation type="journal article" date="2013" name="Environ. Microbiol.">
        <title>Seasonally variable intestinal metagenomes of the red palm weevil (Rhynchophorus ferrugineus).</title>
        <authorList>
            <person name="Jia S."/>
            <person name="Zhang X."/>
            <person name="Zhang G."/>
            <person name="Yin A."/>
            <person name="Zhang S."/>
            <person name="Li F."/>
            <person name="Wang L."/>
            <person name="Zhao D."/>
            <person name="Yun Q."/>
            <person name="Tala"/>
            <person name="Wang J."/>
            <person name="Sun G."/>
            <person name="Baabdullah M."/>
            <person name="Yu X."/>
            <person name="Hu S."/>
            <person name="Al-Mssallem I.S."/>
            <person name="Yu J."/>
        </authorList>
    </citation>
    <scope>NUCLEOTIDE SEQUENCE</scope>
</reference>
<accession>A0A060CKB1</accession>